<keyword evidence="2" id="KW-1185">Reference proteome</keyword>
<sequence length="464" mass="51495">MATSAMSLSAENSAAVDASQTNVEFLSAIVRQEPSVPQPSEALLGTAPPPFLSKTYQMIDDPNTDDIVSWSSSSNSFVVWNPPEFAKSILPNYFKHNNFSSFVRQLNSYGFRKVDPDRWEFAAEGFVRGQRHLLKTLRRRKPANQNQGAESSQGLIELGKFGGLEEDIEELKRDKNVLLHELVKMRQQQQITDQNMKFIGQRLAATEQRQRQMMTFLAKTMQNPSVLAHLVQQNNANKRIASLRRKRQLPKQEQLTPRGDLEASSSEGQQTLRYQTAMIDPAKSPFTDFLSCSEPASANVTCNLLEELFNGLEQENYGQGDETSISESDPNPNLSENFASAETTQMLKGGKGLILAHSSSIGSSSLEEVAGKVEKESLEGPEELEMVFPSYEQHTSTGPLPFILDSTWEDDWSELFESMEVYDKPKTVHEGGTNPLANAFAGEGTSAGLRNGEGIVEPEPPAQR</sequence>
<protein>
    <submittedName>
        <fullName evidence="1">Uncharacterized protein</fullName>
    </submittedName>
</protein>
<accession>A0ACC2BCL4</accession>
<comment type="caution">
    <text evidence="1">The sequence shown here is derived from an EMBL/GenBank/DDBJ whole genome shotgun (WGS) entry which is preliminary data.</text>
</comment>
<evidence type="ECO:0000313" key="2">
    <source>
        <dbReference type="Proteomes" id="UP001162992"/>
    </source>
</evidence>
<proteinExistence type="predicted"/>
<evidence type="ECO:0000313" key="1">
    <source>
        <dbReference type="EMBL" id="KAJ7527468.1"/>
    </source>
</evidence>
<reference evidence="2" key="1">
    <citation type="journal article" date="2024" name="Proc. Natl. Acad. Sci. U.S.A.">
        <title>Extraordinary preservation of gene collinearity over three hundred million years revealed in homosporous lycophytes.</title>
        <authorList>
            <person name="Li C."/>
            <person name="Wickell D."/>
            <person name="Kuo L.Y."/>
            <person name="Chen X."/>
            <person name="Nie B."/>
            <person name="Liao X."/>
            <person name="Peng D."/>
            <person name="Ji J."/>
            <person name="Jenkins J."/>
            <person name="Williams M."/>
            <person name="Shu S."/>
            <person name="Plott C."/>
            <person name="Barry K."/>
            <person name="Rajasekar S."/>
            <person name="Grimwood J."/>
            <person name="Han X."/>
            <person name="Sun S."/>
            <person name="Hou Z."/>
            <person name="He W."/>
            <person name="Dai G."/>
            <person name="Sun C."/>
            <person name="Schmutz J."/>
            <person name="Leebens-Mack J.H."/>
            <person name="Li F.W."/>
            <person name="Wang L."/>
        </authorList>
    </citation>
    <scope>NUCLEOTIDE SEQUENCE [LARGE SCALE GENOMIC DNA]</scope>
    <source>
        <strain evidence="2">cv. PW_Plant_1</strain>
    </source>
</reference>
<gene>
    <name evidence="1" type="ORF">O6H91_16G056000</name>
</gene>
<organism evidence="1 2">
    <name type="scientific">Diphasiastrum complanatum</name>
    <name type="common">Issler's clubmoss</name>
    <name type="synonym">Lycopodium complanatum</name>
    <dbReference type="NCBI Taxonomy" id="34168"/>
    <lineage>
        <taxon>Eukaryota</taxon>
        <taxon>Viridiplantae</taxon>
        <taxon>Streptophyta</taxon>
        <taxon>Embryophyta</taxon>
        <taxon>Tracheophyta</taxon>
        <taxon>Lycopodiopsida</taxon>
        <taxon>Lycopodiales</taxon>
        <taxon>Lycopodiaceae</taxon>
        <taxon>Lycopodioideae</taxon>
        <taxon>Diphasiastrum</taxon>
    </lineage>
</organism>
<dbReference type="EMBL" id="CM055107">
    <property type="protein sequence ID" value="KAJ7527468.1"/>
    <property type="molecule type" value="Genomic_DNA"/>
</dbReference>
<dbReference type="Proteomes" id="UP001162992">
    <property type="component" value="Chromosome 16"/>
</dbReference>
<name>A0ACC2BCL4_DIPCM</name>